<name>A0A9Q1K3T3_9CARY</name>
<evidence type="ECO:0000313" key="2">
    <source>
        <dbReference type="Proteomes" id="UP001153076"/>
    </source>
</evidence>
<dbReference type="Proteomes" id="UP001153076">
    <property type="component" value="Unassembled WGS sequence"/>
</dbReference>
<dbReference type="Gene3D" id="2.40.50.140">
    <property type="entry name" value="Nucleic acid-binding proteins"/>
    <property type="match status" value="1"/>
</dbReference>
<proteinExistence type="predicted"/>
<keyword evidence="2" id="KW-1185">Reference proteome</keyword>
<sequence length="226" mass="25248">MALSKKFLKELNEMTDHFTIKVKGKAIKFGKEHEITNAKIKPMKEEYCTSDKQYEMEFVDTIVILTIFPASTSDDMLQYRDIGNIPHVPDLPDTSDVLGIVLYVEPPQATHLARPGTEGPTHEVPVREMDITNDNLAVDKCEKVVGLLDPMTIIGLAALKSTAHKGYSLATTMSTSIIIDPEGRKVAILSEWYVGPRIECVGHIRMTHFLISAKHPSKDDAKQECR</sequence>
<protein>
    <submittedName>
        <fullName evidence="1">Uncharacterized protein</fullName>
    </submittedName>
</protein>
<dbReference type="InterPro" id="IPR012340">
    <property type="entry name" value="NA-bd_OB-fold"/>
</dbReference>
<gene>
    <name evidence="1" type="ORF">Cgig2_009710</name>
</gene>
<accession>A0A9Q1K3T3</accession>
<organism evidence="1 2">
    <name type="scientific">Carnegiea gigantea</name>
    <dbReference type="NCBI Taxonomy" id="171969"/>
    <lineage>
        <taxon>Eukaryota</taxon>
        <taxon>Viridiplantae</taxon>
        <taxon>Streptophyta</taxon>
        <taxon>Embryophyta</taxon>
        <taxon>Tracheophyta</taxon>
        <taxon>Spermatophyta</taxon>
        <taxon>Magnoliopsida</taxon>
        <taxon>eudicotyledons</taxon>
        <taxon>Gunneridae</taxon>
        <taxon>Pentapetalae</taxon>
        <taxon>Caryophyllales</taxon>
        <taxon>Cactineae</taxon>
        <taxon>Cactaceae</taxon>
        <taxon>Cactoideae</taxon>
        <taxon>Echinocereeae</taxon>
        <taxon>Carnegiea</taxon>
    </lineage>
</organism>
<evidence type="ECO:0000313" key="1">
    <source>
        <dbReference type="EMBL" id="KAJ8436736.1"/>
    </source>
</evidence>
<reference evidence="1" key="1">
    <citation type="submission" date="2022-04" db="EMBL/GenBank/DDBJ databases">
        <title>Carnegiea gigantea Genome sequencing and assembly v2.</title>
        <authorList>
            <person name="Copetti D."/>
            <person name="Sanderson M.J."/>
            <person name="Burquez A."/>
            <person name="Wojciechowski M.F."/>
        </authorList>
    </citation>
    <scope>NUCLEOTIDE SEQUENCE</scope>
    <source>
        <strain evidence="1">SGP5-SGP5p</strain>
        <tissue evidence="1">Aerial part</tissue>
    </source>
</reference>
<comment type="caution">
    <text evidence="1">The sequence shown here is derived from an EMBL/GenBank/DDBJ whole genome shotgun (WGS) entry which is preliminary data.</text>
</comment>
<dbReference type="EMBL" id="JAKOGI010000331">
    <property type="protein sequence ID" value="KAJ8436736.1"/>
    <property type="molecule type" value="Genomic_DNA"/>
</dbReference>
<dbReference type="AlphaFoldDB" id="A0A9Q1K3T3"/>